<reference evidence="3" key="1">
    <citation type="journal article" date="2019" name="Sci. Rep.">
        <title>Draft genome of Tanacetum cinerariifolium, the natural source of mosquito coil.</title>
        <authorList>
            <person name="Yamashiro T."/>
            <person name="Shiraishi A."/>
            <person name="Satake H."/>
            <person name="Nakayama K."/>
        </authorList>
    </citation>
    <scope>NUCLEOTIDE SEQUENCE</scope>
</reference>
<evidence type="ECO:0000256" key="2">
    <source>
        <dbReference type="ARBA" id="ARBA00022853"/>
    </source>
</evidence>
<dbReference type="Gene3D" id="3.40.800.20">
    <property type="entry name" value="Histone deacetylase domain"/>
    <property type="match status" value="1"/>
</dbReference>
<keyword evidence="1" id="KW-0678">Repressor</keyword>
<gene>
    <name evidence="3" type="ORF">Tci_535130</name>
</gene>
<sequence length="262" mass="29141">MGNSIPMLQSVKTYLGKCFAMKDLVYGGDLKQELRVSCYTDAGYLTDADDLKSQTGYVFVLNGGAVDWKNAKQSIFATSSVEAKYITAFDASKEAVWVKKFISRLGVVPTIEEPISMYCDNTGAIAIANESGITKEHTKNIGMEQHLKSSLRVPAIVTTLEKMHLTPKFRGSEIIQLQTFRTATVEDMASVHSRSYVSKLEKAIEWALKEGVVSIDSYGDTYATATVREVCIRILNRVCKKFAYSRMLAEFNIDILPKKCLV</sequence>
<proteinExistence type="predicted"/>
<evidence type="ECO:0000313" key="3">
    <source>
        <dbReference type="EMBL" id="GEZ63157.1"/>
    </source>
</evidence>
<comment type="caution">
    <text evidence="3">The sequence shown here is derived from an EMBL/GenBank/DDBJ whole genome shotgun (WGS) entry which is preliminary data.</text>
</comment>
<dbReference type="InterPro" id="IPR023696">
    <property type="entry name" value="Ureohydrolase_dom_sf"/>
</dbReference>
<name>A0A699IR01_TANCI</name>
<dbReference type="PANTHER" id="PTHR11439">
    <property type="entry name" value="GAG-POL-RELATED RETROTRANSPOSON"/>
    <property type="match status" value="1"/>
</dbReference>
<dbReference type="SUPFAM" id="SSF52768">
    <property type="entry name" value="Arginase/deacetylase"/>
    <property type="match status" value="1"/>
</dbReference>
<dbReference type="CDD" id="cd09272">
    <property type="entry name" value="RNase_HI_RT_Ty1"/>
    <property type="match status" value="1"/>
</dbReference>
<dbReference type="GO" id="GO:0006325">
    <property type="term" value="P:chromatin organization"/>
    <property type="evidence" value="ECO:0007669"/>
    <property type="project" value="UniProtKB-KW"/>
</dbReference>
<dbReference type="AlphaFoldDB" id="A0A699IR01"/>
<accession>A0A699IR01</accession>
<dbReference type="InterPro" id="IPR037138">
    <property type="entry name" value="His_deacetylse_dom_sf"/>
</dbReference>
<evidence type="ECO:0000256" key="1">
    <source>
        <dbReference type="ARBA" id="ARBA00022491"/>
    </source>
</evidence>
<keyword evidence="2" id="KW-0156">Chromatin regulator</keyword>
<protein>
    <submittedName>
        <fullName evidence="3">Retrovirus-related Pol polyprotein from transposon TNT 1-94</fullName>
    </submittedName>
</protein>
<dbReference type="EMBL" id="BKCJ010302986">
    <property type="protein sequence ID" value="GEZ63157.1"/>
    <property type="molecule type" value="Genomic_DNA"/>
</dbReference>
<dbReference type="PANTHER" id="PTHR11439:SF496">
    <property type="entry name" value="RNA-DIRECTED DNA POLYMERASE"/>
    <property type="match status" value="1"/>
</dbReference>
<organism evidence="3">
    <name type="scientific">Tanacetum cinerariifolium</name>
    <name type="common">Dalmatian daisy</name>
    <name type="synonym">Chrysanthemum cinerariifolium</name>
    <dbReference type="NCBI Taxonomy" id="118510"/>
    <lineage>
        <taxon>Eukaryota</taxon>
        <taxon>Viridiplantae</taxon>
        <taxon>Streptophyta</taxon>
        <taxon>Embryophyta</taxon>
        <taxon>Tracheophyta</taxon>
        <taxon>Spermatophyta</taxon>
        <taxon>Magnoliopsida</taxon>
        <taxon>eudicotyledons</taxon>
        <taxon>Gunneridae</taxon>
        <taxon>Pentapetalae</taxon>
        <taxon>asterids</taxon>
        <taxon>campanulids</taxon>
        <taxon>Asterales</taxon>
        <taxon>Asteraceae</taxon>
        <taxon>Asteroideae</taxon>
        <taxon>Anthemideae</taxon>
        <taxon>Anthemidinae</taxon>
        <taxon>Tanacetum</taxon>
    </lineage>
</organism>